<dbReference type="OrthoDB" id="9793489at2"/>
<gene>
    <name evidence="1" type="ORF">BSZ36_11645</name>
</gene>
<dbReference type="EMBL" id="MQWB01000001">
    <property type="protein sequence ID" value="OZC03576.1"/>
    <property type="molecule type" value="Genomic_DNA"/>
</dbReference>
<comment type="caution">
    <text evidence="1">The sequence shown here is derived from an EMBL/GenBank/DDBJ whole genome shotgun (WGS) entry which is preliminary data.</text>
</comment>
<dbReference type="RefSeq" id="WP_094549091.1">
    <property type="nucleotide sequence ID" value="NZ_MQWB01000001.1"/>
</dbReference>
<accession>A0A259U0W4</accession>
<evidence type="ECO:0000313" key="2">
    <source>
        <dbReference type="Proteomes" id="UP000216446"/>
    </source>
</evidence>
<dbReference type="AlphaFoldDB" id="A0A259U0W4"/>
<dbReference type="InParanoid" id="A0A259U0W4"/>
<sequence length="610" mass="65622">MRRFASRFLLVGLVGAIIVFLIVRADERGGTLASIESISAEGEPIHRAFRVDEAMRVAIEASGSFETGGGDSTLAAQGWLVHRETGRVVWRMRPAERPARGSYVLMRDTLALAPGTYDAVYAALGDPLVRQTRSSGDGIGARFNDFLSSGGRGWLGDSGRWRFIVTPAAAEDRERAHGIDSDWPDDPEGLVWSSGAARSRTEYGTTLRATAPVTVRLDAVFEATGGSVADSAFVLSASGDTLWVARGEGSEWAGGSIKNRRQSETLRLEPGLYRVAFHTDRDHASGSWTANPPWEPWKWGLRIAPADSAAASGAIAPLDPLQDFPRIAEIECAGEDADERVRFEVVEALDVLVVGVGEIVGGTSYDYGTLSRFGEVIWDMRTVTTMPAGGDEDNRRAEQTLTLQPGTYSLAYRTDDSHHCGDFNRRPPDVEDFWGVVVLSADGNEPGDRVRLLAPEAAPASGGETPAPPGEILASLTQIGDNREASGQFTLSEPTDVCVMSLGEITDSRRSDAAFINGDDGDLIWEMTYADSQSGGGADDNRLAVTRLRLAPGRYTARFITDGSHAWGDFTMDEPTYPDLWGVQVWATPEADDDASGVEACVLPGIAFDA</sequence>
<evidence type="ECO:0000313" key="1">
    <source>
        <dbReference type="EMBL" id="OZC03576.1"/>
    </source>
</evidence>
<proteinExistence type="predicted"/>
<dbReference type="Proteomes" id="UP000216446">
    <property type="component" value="Unassembled WGS sequence"/>
</dbReference>
<protein>
    <submittedName>
        <fullName evidence="1">Uncharacterized protein</fullName>
    </submittedName>
</protein>
<organism evidence="1 2">
    <name type="scientific">Rubricoccus marinus</name>
    <dbReference type="NCBI Taxonomy" id="716817"/>
    <lineage>
        <taxon>Bacteria</taxon>
        <taxon>Pseudomonadati</taxon>
        <taxon>Rhodothermota</taxon>
        <taxon>Rhodothermia</taxon>
        <taxon>Rhodothermales</taxon>
        <taxon>Rubricoccaceae</taxon>
        <taxon>Rubricoccus</taxon>
    </lineage>
</organism>
<reference evidence="1 2" key="1">
    <citation type="submission" date="2016-11" db="EMBL/GenBank/DDBJ databases">
        <title>Study of marine rhodopsin-containing bacteria.</title>
        <authorList>
            <person name="Yoshizawa S."/>
            <person name="Kumagai Y."/>
            <person name="Kogure K."/>
        </authorList>
    </citation>
    <scope>NUCLEOTIDE SEQUENCE [LARGE SCALE GENOMIC DNA]</scope>
    <source>
        <strain evidence="1 2">SG-29</strain>
    </source>
</reference>
<name>A0A259U0W4_9BACT</name>
<keyword evidence="2" id="KW-1185">Reference proteome</keyword>